<proteinExistence type="predicted"/>
<organism evidence="1 2">
    <name type="scientific">Aspergillus leporis</name>
    <dbReference type="NCBI Taxonomy" id="41062"/>
    <lineage>
        <taxon>Eukaryota</taxon>
        <taxon>Fungi</taxon>
        <taxon>Dikarya</taxon>
        <taxon>Ascomycota</taxon>
        <taxon>Pezizomycotina</taxon>
        <taxon>Eurotiomycetes</taxon>
        <taxon>Eurotiomycetidae</taxon>
        <taxon>Eurotiales</taxon>
        <taxon>Aspergillaceae</taxon>
        <taxon>Aspergillus</taxon>
        <taxon>Aspergillus subgen. Circumdati</taxon>
    </lineage>
</organism>
<keyword evidence="2" id="KW-1185">Reference proteome</keyword>
<protein>
    <submittedName>
        <fullName evidence="1">Uncharacterized protein</fullName>
    </submittedName>
</protein>
<reference evidence="1 2" key="1">
    <citation type="submission" date="2019-04" db="EMBL/GenBank/DDBJ databases">
        <title>Friends and foes A comparative genomics study of 23 Aspergillus species from section Flavi.</title>
        <authorList>
            <consortium name="DOE Joint Genome Institute"/>
            <person name="Kjaerbolling I."/>
            <person name="Vesth T."/>
            <person name="Frisvad J.C."/>
            <person name="Nybo J.L."/>
            <person name="Theobald S."/>
            <person name="Kildgaard S."/>
            <person name="Isbrandt T."/>
            <person name="Kuo A."/>
            <person name="Sato A."/>
            <person name="Lyhne E.K."/>
            <person name="Kogle M.E."/>
            <person name="Wiebenga A."/>
            <person name="Kun R.S."/>
            <person name="Lubbers R.J."/>
            <person name="Makela M.R."/>
            <person name="Barry K."/>
            <person name="Chovatia M."/>
            <person name="Clum A."/>
            <person name="Daum C."/>
            <person name="Haridas S."/>
            <person name="He G."/>
            <person name="LaButti K."/>
            <person name="Lipzen A."/>
            <person name="Mondo S."/>
            <person name="Riley R."/>
            <person name="Salamov A."/>
            <person name="Simmons B.A."/>
            <person name="Magnuson J.K."/>
            <person name="Henrissat B."/>
            <person name="Mortensen U.H."/>
            <person name="Larsen T.O."/>
            <person name="Devries R.P."/>
            <person name="Grigoriev I.V."/>
            <person name="Machida M."/>
            <person name="Baker S.E."/>
            <person name="Andersen M.R."/>
        </authorList>
    </citation>
    <scope>NUCLEOTIDE SEQUENCE [LARGE SCALE GENOMIC DNA]</scope>
    <source>
        <strain evidence="1 2">CBS 151.66</strain>
    </source>
</reference>
<accession>A0A5N5WRZ9</accession>
<dbReference type="AlphaFoldDB" id="A0A5N5WRZ9"/>
<dbReference type="Proteomes" id="UP000326565">
    <property type="component" value="Unassembled WGS sequence"/>
</dbReference>
<dbReference type="OrthoDB" id="4206905at2759"/>
<name>A0A5N5WRZ9_9EURO</name>
<gene>
    <name evidence="1" type="ORF">BDV29DRAFT_194542</name>
</gene>
<sequence>MWRYSNADEALHRGEVLLIVAYMRWRMKQFKYIEHYTFPVNGERLHISKGIFHDFQENVKENYQLFIQWVHGIPCGRTETPLSIKDEKLDNQTKKDVESFLDYLFKQANTPAADGETSYPCL</sequence>
<evidence type="ECO:0000313" key="2">
    <source>
        <dbReference type="Proteomes" id="UP000326565"/>
    </source>
</evidence>
<evidence type="ECO:0000313" key="1">
    <source>
        <dbReference type="EMBL" id="KAB8069882.1"/>
    </source>
</evidence>
<dbReference type="EMBL" id="ML732323">
    <property type="protein sequence ID" value="KAB8069882.1"/>
    <property type="molecule type" value="Genomic_DNA"/>
</dbReference>